<feature type="compositionally biased region" description="Pro residues" evidence="1">
    <location>
        <begin position="156"/>
        <end position="166"/>
    </location>
</feature>
<proteinExistence type="predicted"/>
<evidence type="ECO:0000259" key="2">
    <source>
        <dbReference type="Pfam" id="PF13577"/>
    </source>
</evidence>
<evidence type="ECO:0000313" key="3">
    <source>
        <dbReference type="EMBL" id="BDY32231.1"/>
    </source>
</evidence>
<feature type="domain" description="SnoaL-like" evidence="2">
    <location>
        <begin position="5"/>
        <end position="135"/>
    </location>
</feature>
<reference evidence="3" key="1">
    <citation type="submission" date="2023-03" db="EMBL/GenBank/DDBJ databases">
        <title>Draft genome sequence of a Mycolicibacterium mageritense strain H4_3_1 isolated from a hybrid biological-inorganic system reactor.</title>
        <authorList>
            <person name="Feng X."/>
            <person name="Kazama D."/>
            <person name="Sato K."/>
            <person name="Kobayashi H."/>
        </authorList>
    </citation>
    <scope>NUCLEOTIDE SEQUENCE</scope>
    <source>
        <strain evidence="3">H4_3_1</strain>
    </source>
</reference>
<dbReference type="Pfam" id="PF13577">
    <property type="entry name" value="SnoaL_4"/>
    <property type="match status" value="1"/>
</dbReference>
<gene>
    <name evidence="3" type="ORF">hbim_06194</name>
</gene>
<dbReference type="InterPro" id="IPR032710">
    <property type="entry name" value="NTF2-like_dom_sf"/>
</dbReference>
<dbReference type="EMBL" id="AP027452">
    <property type="protein sequence ID" value="BDY32231.1"/>
    <property type="molecule type" value="Genomic_DNA"/>
</dbReference>
<dbReference type="InterPro" id="IPR037401">
    <property type="entry name" value="SnoaL-like"/>
</dbReference>
<dbReference type="SUPFAM" id="SSF54427">
    <property type="entry name" value="NTF2-like"/>
    <property type="match status" value="1"/>
</dbReference>
<organism evidence="3 4">
    <name type="scientific">Mycolicibacterium mageritense</name>
    <name type="common">Mycobacterium mageritense</name>
    <dbReference type="NCBI Taxonomy" id="53462"/>
    <lineage>
        <taxon>Bacteria</taxon>
        <taxon>Bacillati</taxon>
        <taxon>Actinomycetota</taxon>
        <taxon>Actinomycetes</taxon>
        <taxon>Mycobacteriales</taxon>
        <taxon>Mycobacteriaceae</taxon>
        <taxon>Mycolicibacterium</taxon>
    </lineage>
</organism>
<accession>A0AAI8XRK3</accession>
<feature type="compositionally biased region" description="Pro residues" evidence="1">
    <location>
        <begin position="178"/>
        <end position="187"/>
    </location>
</feature>
<protein>
    <recommendedName>
        <fullName evidence="2">SnoaL-like domain-containing protein</fullName>
    </recommendedName>
</protein>
<dbReference type="Proteomes" id="UP001241092">
    <property type="component" value="Chromosome"/>
</dbReference>
<dbReference type="Gene3D" id="3.10.450.50">
    <property type="match status" value="1"/>
</dbReference>
<name>A0AAI8XRK3_MYCME</name>
<dbReference type="AlphaFoldDB" id="A0AAI8XRK3"/>
<evidence type="ECO:0000313" key="4">
    <source>
        <dbReference type="Proteomes" id="UP001241092"/>
    </source>
</evidence>
<sequence>MTLAVADRLALADLVHLYAAAVDDRRFDDVVELFTETAELRLPEPPASLDPVRRWHGRSGVRSALGSLADVARTQHEIVGEVYAPGPSSDYALGRITAVAHHWNFGADQPTDLVWHLRYDDEYLRTPAGWRIHGRALTINAVETRTLRRLRAHPRGNPPAPAPPSARPATGADRPAASPGPRPPETKPPGRFRETP</sequence>
<feature type="region of interest" description="Disordered" evidence="1">
    <location>
        <begin position="151"/>
        <end position="196"/>
    </location>
</feature>
<evidence type="ECO:0000256" key="1">
    <source>
        <dbReference type="SAM" id="MobiDB-lite"/>
    </source>
</evidence>